<keyword evidence="2 4" id="KW-0472">Membrane</keyword>
<dbReference type="InterPro" id="IPR006665">
    <property type="entry name" value="OmpA-like"/>
</dbReference>
<dbReference type="SUPFAM" id="SSF103088">
    <property type="entry name" value="OmpA-like"/>
    <property type="match status" value="1"/>
</dbReference>
<evidence type="ECO:0000256" key="2">
    <source>
        <dbReference type="ARBA" id="ARBA00023136"/>
    </source>
</evidence>
<feature type="domain" description="OmpA-like" evidence="6">
    <location>
        <begin position="51"/>
        <end position="165"/>
    </location>
</feature>
<evidence type="ECO:0000259" key="6">
    <source>
        <dbReference type="PROSITE" id="PS51123"/>
    </source>
</evidence>
<sequence length="165" mass="17576">MIRPHRLAIAGLPLFLVAACAHPAPGPNPQAETAQAPKNVPLATHPDAAQEVGAVASNRIAVTFPRGGTILTPEADKQLDLAARLFRDANPVLMFTTGYADVSGSEYANLLLSARRAEAVKKALVARGIPADRLLIRAYGVSDPANTDDPRAAENRRVTITWRLL</sequence>
<name>A0ABT1VT69_9PROT</name>
<keyword evidence="8" id="KW-1185">Reference proteome</keyword>
<dbReference type="InterPro" id="IPR050330">
    <property type="entry name" value="Bact_OuterMem_StrucFunc"/>
</dbReference>
<protein>
    <submittedName>
        <fullName evidence="7">OmpA family protein</fullName>
    </submittedName>
</protein>
<evidence type="ECO:0000256" key="4">
    <source>
        <dbReference type="PROSITE-ProRule" id="PRU00473"/>
    </source>
</evidence>
<dbReference type="PROSITE" id="PS51123">
    <property type="entry name" value="OMPA_2"/>
    <property type="match status" value="1"/>
</dbReference>
<dbReference type="InterPro" id="IPR036737">
    <property type="entry name" value="OmpA-like_sf"/>
</dbReference>
<dbReference type="InterPro" id="IPR006664">
    <property type="entry name" value="OMP_bac"/>
</dbReference>
<feature type="signal peptide" evidence="5">
    <location>
        <begin position="1"/>
        <end position="23"/>
    </location>
</feature>
<reference evidence="7 8" key="1">
    <citation type="submission" date="2022-06" db="EMBL/GenBank/DDBJ databases">
        <title>Rhizosaccharibacter gen. nov. sp. nov. KSS12, endophytic bacteria isolated from sugarcane.</title>
        <authorList>
            <person name="Pitiwittayakul N."/>
        </authorList>
    </citation>
    <scope>NUCLEOTIDE SEQUENCE [LARGE SCALE GENOMIC DNA]</scope>
    <source>
        <strain evidence="7 8">KSS12</strain>
    </source>
</reference>
<dbReference type="PANTHER" id="PTHR30329">
    <property type="entry name" value="STATOR ELEMENT OF FLAGELLAR MOTOR COMPLEX"/>
    <property type="match status" value="1"/>
</dbReference>
<evidence type="ECO:0000256" key="3">
    <source>
        <dbReference type="ARBA" id="ARBA00023237"/>
    </source>
</evidence>
<evidence type="ECO:0000256" key="5">
    <source>
        <dbReference type="SAM" id="SignalP"/>
    </source>
</evidence>
<evidence type="ECO:0000256" key="1">
    <source>
        <dbReference type="ARBA" id="ARBA00004442"/>
    </source>
</evidence>
<dbReference type="PROSITE" id="PS51257">
    <property type="entry name" value="PROKAR_LIPOPROTEIN"/>
    <property type="match status" value="1"/>
</dbReference>
<keyword evidence="3" id="KW-0998">Cell outer membrane</keyword>
<organism evidence="7 8">
    <name type="scientific">Rhizosaccharibacter radicis</name>
    <dbReference type="NCBI Taxonomy" id="2782605"/>
    <lineage>
        <taxon>Bacteria</taxon>
        <taxon>Pseudomonadati</taxon>
        <taxon>Pseudomonadota</taxon>
        <taxon>Alphaproteobacteria</taxon>
        <taxon>Acetobacterales</taxon>
        <taxon>Acetobacteraceae</taxon>
        <taxon>Rhizosaccharibacter</taxon>
    </lineage>
</organism>
<comment type="caution">
    <text evidence="7">The sequence shown here is derived from an EMBL/GenBank/DDBJ whole genome shotgun (WGS) entry which is preliminary data.</text>
</comment>
<dbReference type="RefSeq" id="WP_422918274.1">
    <property type="nucleotide sequence ID" value="NZ_JAMZEJ010000001.1"/>
</dbReference>
<comment type="subcellular location">
    <subcellularLocation>
        <location evidence="1">Cell outer membrane</location>
    </subcellularLocation>
</comment>
<dbReference type="PANTHER" id="PTHR30329:SF21">
    <property type="entry name" value="LIPOPROTEIN YIAD-RELATED"/>
    <property type="match status" value="1"/>
</dbReference>
<dbReference type="EMBL" id="JAMZEJ010000001">
    <property type="protein sequence ID" value="MCQ8239539.1"/>
    <property type="molecule type" value="Genomic_DNA"/>
</dbReference>
<evidence type="ECO:0000313" key="8">
    <source>
        <dbReference type="Proteomes" id="UP001524547"/>
    </source>
</evidence>
<dbReference type="CDD" id="cd07185">
    <property type="entry name" value="OmpA_C-like"/>
    <property type="match status" value="1"/>
</dbReference>
<keyword evidence="5" id="KW-0732">Signal</keyword>
<gene>
    <name evidence="7" type="ORF">NFI88_01615</name>
</gene>
<proteinExistence type="predicted"/>
<accession>A0ABT1VT69</accession>
<evidence type="ECO:0000313" key="7">
    <source>
        <dbReference type="EMBL" id="MCQ8239539.1"/>
    </source>
</evidence>
<dbReference type="Pfam" id="PF00691">
    <property type="entry name" value="OmpA"/>
    <property type="match status" value="1"/>
</dbReference>
<dbReference type="Gene3D" id="3.30.1330.60">
    <property type="entry name" value="OmpA-like domain"/>
    <property type="match status" value="1"/>
</dbReference>
<feature type="chain" id="PRO_5045759704" evidence="5">
    <location>
        <begin position="24"/>
        <end position="165"/>
    </location>
</feature>
<dbReference type="Proteomes" id="UP001524547">
    <property type="component" value="Unassembled WGS sequence"/>
</dbReference>
<dbReference type="PRINTS" id="PR01021">
    <property type="entry name" value="OMPADOMAIN"/>
</dbReference>